<feature type="region of interest" description="Disordered" evidence="1">
    <location>
        <begin position="56"/>
        <end position="76"/>
    </location>
</feature>
<accession>A0A9W6RZJ1</accession>
<name>A0A9W6RZJ1_9ACTN</name>
<proteinExistence type="predicted"/>
<gene>
    <name evidence="2" type="ORF">Airi02_036200</name>
</gene>
<dbReference type="EMBL" id="BSTK01000004">
    <property type="protein sequence ID" value="GLY85691.1"/>
    <property type="molecule type" value="Genomic_DNA"/>
</dbReference>
<evidence type="ECO:0000313" key="3">
    <source>
        <dbReference type="Proteomes" id="UP001165074"/>
    </source>
</evidence>
<protein>
    <submittedName>
        <fullName evidence="2">Uncharacterized protein</fullName>
    </submittedName>
</protein>
<reference evidence="2" key="1">
    <citation type="submission" date="2023-03" db="EMBL/GenBank/DDBJ databases">
        <title>Actinoallomurus iriomotensis NBRC 103684.</title>
        <authorList>
            <person name="Ichikawa N."/>
            <person name="Sato H."/>
            <person name="Tonouchi N."/>
        </authorList>
    </citation>
    <scope>NUCLEOTIDE SEQUENCE</scope>
    <source>
        <strain evidence="2">NBRC 103684</strain>
    </source>
</reference>
<dbReference type="Proteomes" id="UP001165074">
    <property type="component" value="Unassembled WGS sequence"/>
</dbReference>
<keyword evidence="3" id="KW-1185">Reference proteome</keyword>
<organism evidence="2 3">
    <name type="scientific">Actinoallomurus iriomotensis</name>
    <dbReference type="NCBI Taxonomy" id="478107"/>
    <lineage>
        <taxon>Bacteria</taxon>
        <taxon>Bacillati</taxon>
        <taxon>Actinomycetota</taxon>
        <taxon>Actinomycetes</taxon>
        <taxon>Streptosporangiales</taxon>
        <taxon>Thermomonosporaceae</taxon>
        <taxon>Actinoallomurus</taxon>
    </lineage>
</organism>
<evidence type="ECO:0000313" key="2">
    <source>
        <dbReference type="EMBL" id="GLY85691.1"/>
    </source>
</evidence>
<comment type="caution">
    <text evidence="2">The sequence shown here is derived from an EMBL/GenBank/DDBJ whole genome shotgun (WGS) entry which is preliminary data.</text>
</comment>
<sequence>MSSASDTTPRPLGEINVREFGHHAFDTARAPGQCDQHPASRLRRLRIADYSLRRLTGSTSNNLPNRPRAGGSSRAATMAKKTLFTSVRTEAAIASNVV</sequence>
<evidence type="ECO:0000256" key="1">
    <source>
        <dbReference type="SAM" id="MobiDB-lite"/>
    </source>
</evidence>
<dbReference type="AlphaFoldDB" id="A0A9W6RZJ1"/>